<accession>A0ABW0LMT5</accession>
<name>A0ABW0LMT5_9BACI</name>
<evidence type="ECO:0000256" key="1">
    <source>
        <dbReference type="SAM" id="Coils"/>
    </source>
</evidence>
<comment type="caution">
    <text evidence="2">The sequence shown here is derived from an EMBL/GenBank/DDBJ whole genome shotgun (WGS) entry which is preliminary data.</text>
</comment>
<gene>
    <name evidence="2" type="ORF">ACFPM4_17820</name>
</gene>
<feature type="coiled-coil region" evidence="1">
    <location>
        <begin position="52"/>
        <end position="79"/>
    </location>
</feature>
<protein>
    <submittedName>
        <fullName evidence="2">DUF2164 domain-containing protein</fullName>
    </submittedName>
</protein>
<sequence length="80" mass="9734">MFTTNVPQEKRREMIQEIQNYFLEERDEVIGEIAAEAFWEFIRDRFGPVFYNLAIKDARDIVEQRMQTLEEDLYALEKQQ</sequence>
<keyword evidence="3" id="KW-1185">Reference proteome</keyword>
<dbReference type="EMBL" id="JBHSMC010000028">
    <property type="protein sequence ID" value="MFC5466585.1"/>
    <property type="molecule type" value="Genomic_DNA"/>
</dbReference>
<dbReference type="Proteomes" id="UP001596147">
    <property type="component" value="Unassembled WGS sequence"/>
</dbReference>
<dbReference type="Pfam" id="PF09932">
    <property type="entry name" value="DUF2164"/>
    <property type="match status" value="1"/>
</dbReference>
<dbReference type="RefSeq" id="WP_382354844.1">
    <property type="nucleotide sequence ID" value="NZ_JBHSMC010000028.1"/>
</dbReference>
<reference evidence="3" key="1">
    <citation type="journal article" date="2019" name="Int. J. Syst. Evol. Microbiol.">
        <title>The Global Catalogue of Microorganisms (GCM) 10K type strain sequencing project: providing services to taxonomists for standard genome sequencing and annotation.</title>
        <authorList>
            <consortium name="The Broad Institute Genomics Platform"/>
            <consortium name="The Broad Institute Genome Sequencing Center for Infectious Disease"/>
            <person name="Wu L."/>
            <person name="Ma J."/>
        </authorList>
    </citation>
    <scope>NUCLEOTIDE SEQUENCE [LARGE SCALE GENOMIC DNA]</scope>
    <source>
        <strain evidence="3">CGMCC 1.12237</strain>
    </source>
</reference>
<organism evidence="2 3">
    <name type="scientific">Lederbergia graminis</name>
    <dbReference type="NCBI Taxonomy" id="735518"/>
    <lineage>
        <taxon>Bacteria</taxon>
        <taxon>Bacillati</taxon>
        <taxon>Bacillota</taxon>
        <taxon>Bacilli</taxon>
        <taxon>Bacillales</taxon>
        <taxon>Bacillaceae</taxon>
        <taxon>Lederbergia</taxon>
    </lineage>
</organism>
<evidence type="ECO:0000313" key="3">
    <source>
        <dbReference type="Proteomes" id="UP001596147"/>
    </source>
</evidence>
<dbReference type="InterPro" id="IPR018680">
    <property type="entry name" value="DUF2164"/>
</dbReference>
<keyword evidence="1" id="KW-0175">Coiled coil</keyword>
<evidence type="ECO:0000313" key="2">
    <source>
        <dbReference type="EMBL" id="MFC5466585.1"/>
    </source>
</evidence>
<proteinExistence type="predicted"/>